<proteinExistence type="predicted"/>
<protein>
    <submittedName>
        <fullName evidence="2">Uncharacterized protein</fullName>
    </submittedName>
</protein>
<dbReference type="EMBL" id="SMOL01000231">
    <property type="protein sequence ID" value="KAB2622506.1"/>
    <property type="molecule type" value="Genomic_DNA"/>
</dbReference>
<evidence type="ECO:0000256" key="1">
    <source>
        <dbReference type="SAM" id="MobiDB-lite"/>
    </source>
</evidence>
<feature type="compositionally biased region" description="Polar residues" evidence="1">
    <location>
        <begin position="91"/>
        <end position="101"/>
    </location>
</feature>
<sequence>MGFKPQNQNPDTIPWRLRPQNHGRAWPAATPRHVLTFPTWIHCRTLIWPSNLGFLGVNVENIASPSNHELAPRSPTQKRSRLKRNHRSHYPATTPSCARVF</sequence>
<evidence type="ECO:0000313" key="2">
    <source>
        <dbReference type="EMBL" id="KAB2622506.1"/>
    </source>
</evidence>
<name>A0A5N5H3M5_9ROSA</name>
<gene>
    <name evidence="2" type="ORF">D8674_024688</name>
</gene>
<feature type="compositionally biased region" description="Basic residues" evidence="1">
    <location>
        <begin position="76"/>
        <end position="89"/>
    </location>
</feature>
<reference evidence="3" key="2">
    <citation type="submission" date="2019-10" db="EMBL/GenBank/DDBJ databases">
        <title>A de novo genome assembly of a pear dwarfing rootstock.</title>
        <authorList>
            <person name="Wang F."/>
            <person name="Wang J."/>
            <person name="Li S."/>
            <person name="Zhang Y."/>
            <person name="Fang M."/>
            <person name="Ma L."/>
            <person name="Zhao Y."/>
            <person name="Jiang S."/>
        </authorList>
    </citation>
    <scope>NUCLEOTIDE SEQUENCE [LARGE SCALE GENOMIC DNA]</scope>
</reference>
<keyword evidence="3" id="KW-1185">Reference proteome</keyword>
<dbReference type="Proteomes" id="UP000327157">
    <property type="component" value="Chromosome 4"/>
</dbReference>
<accession>A0A5N5H3M5</accession>
<evidence type="ECO:0000313" key="3">
    <source>
        <dbReference type="Proteomes" id="UP000327157"/>
    </source>
</evidence>
<feature type="region of interest" description="Disordered" evidence="1">
    <location>
        <begin position="65"/>
        <end position="101"/>
    </location>
</feature>
<dbReference type="AlphaFoldDB" id="A0A5N5H3M5"/>
<organism evidence="2 3">
    <name type="scientific">Pyrus ussuriensis x Pyrus communis</name>
    <dbReference type="NCBI Taxonomy" id="2448454"/>
    <lineage>
        <taxon>Eukaryota</taxon>
        <taxon>Viridiplantae</taxon>
        <taxon>Streptophyta</taxon>
        <taxon>Embryophyta</taxon>
        <taxon>Tracheophyta</taxon>
        <taxon>Spermatophyta</taxon>
        <taxon>Magnoliopsida</taxon>
        <taxon>eudicotyledons</taxon>
        <taxon>Gunneridae</taxon>
        <taxon>Pentapetalae</taxon>
        <taxon>rosids</taxon>
        <taxon>fabids</taxon>
        <taxon>Rosales</taxon>
        <taxon>Rosaceae</taxon>
        <taxon>Amygdaloideae</taxon>
        <taxon>Maleae</taxon>
        <taxon>Pyrus</taxon>
    </lineage>
</organism>
<reference evidence="2 3" key="1">
    <citation type="submission" date="2019-09" db="EMBL/GenBank/DDBJ databases">
        <authorList>
            <person name="Ou C."/>
        </authorList>
    </citation>
    <scope>NUCLEOTIDE SEQUENCE [LARGE SCALE GENOMIC DNA]</scope>
    <source>
        <strain evidence="2">S2</strain>
        <tissue evidence="2">Leaf</tissue>
    </source>
</reference>
<comment type="caution">
    <text evidence="2">The sequence shown here is derived from an EMBL/GenBank/DDBJ whole genome shotgun (WGS) entry which is preliminary data.</text>
</comment>
<reference evidence="2 3" key="3">
    <citation type="submission" date="2019-11" db="EMBL/GenBank/DDBJ databases">
        <title>A de novo genome assembly of a pear dwarfing rootstock.</title>
        <authorList>
            <person name="Wang F."/>
            <person name="Wang J."/>
            <person name="Li S."/>
            <person name="Zhang Y."/>
            <person name="Fang M."/>
            <person name="Ma L."/>
            <person name="Zhao Y."/>
            <person name="Jiang S."/>
        </authorList>
    </citation>
    <scope>NUCLEOTIDE SEQUENCE [LARGE SCALE GENOMIC DNA]</scope>
    <source>
        <strain evidence="2">S2</strain>
        <tissue evidence="2">Leaf</tissue>
    </source>
</reference>